<feature type="repeat" description="TPR" evidence="1">
    <location>
        <begin position="141"/>
        <end position="174"/>
    </location>
</feature>
<dbReference type="SUPFAM" id="SSF53335">
    <property type="entry name" value="S-adenosyl-L-methionine-dependent methyltransferases"/>
    <property type="match status" value="1"/>
</dbReference>
<dbReference type="InterPro" id="IPR019734">
    <property type="entry name" value="TPR_rpt"/>
</dbReference>
<proteinExistence type="predicted"/>
<evidence type="ECO:0000313" key="3">
    <source>
        <dbReference type="Proteomes" id="UP000054422"/>
    </source>
</evidence>
<dbReference type="GO" id="GO:0008168">
    <property type="term" value="F:methyltransferase activity"/>
    <property type="evidence" value="ECO:0007669"/>
    <property type="project" value="UniProtKB-KW"/>
</dbReference>
<dbReference type="PANTHER" id="PTHR44809">
    <property type="match status" value="1"/>
</dbReference>
<feature type="repeat" description="TPR" evidence="1">
    <location>
        <begin position="73"/>
        <end position="106"/>
    </location>
</feature>
<dbReference type="InterPro" id="IPR052943">
    <property type="entry name" value="TMTC_O-mannosyl-trnsfr"/>
</dbReference>
<dbReference type="Pfam" id="PF13432">
    <property type="entry name" value="TPR_16"/>
    <property type="match status" value="3"/>
</dbReference>
<dbReference type="Gene3D" id="3.40.50.150">
    <property type="entry name" value="Vaccinia Virus protein VP39"/>
    <property type="match status" value="1"/>
</dbReference>
<feature type="repeat" description="TPR" evidence="1">
    <location>
        <begin position="243"/>
        <end position="276"/>
    </location>
</feature>
<evidence type="ECO:0000256" key="1">
    <source>
        <dbReference type="PROSITE-ProRule" id="PRU00339"/>
    </source>
</evidence>
<dbReference type="Proteomes" id="UP000054422">
    <property type="component" value="Unassembled WGS sequence"/>
</dbReference>
<dbReference type="STRING" id="1498499.EP47_10780"/>
<feature type="repeat" description="TPR" evidence="1">
    <location>
        <begin position="39"/>
        <end position="72"/>
    </location>
</feature>
<dbReference type="PANTHER" id="PTHR44809:SF1">
    <property type="entry name" value="PROTEIN O-MANNOSYL-TRANSFERASE TMTC1"/>
    <property type="match status" value="1"/>
</dbReference>
<sequence length="566" mass="64889">MNGEIETLFAQAYKLQYEGQLPQAISLYEKILSRSPKHIDSLHFLGLTYAQLGDMENAILYFLQARTLNSKDTALLNNLANAYKKSGQLEEAIKYYQQAIEINPKYAQAHNNLATIHALQNNYLKALHHYATAVNIEPDFSAAHFNLGLLLLQNNQLSAAKTQFNNVIVLNPNHIEAQFYLGILYLEDNLLIEAEQAFRKVLEHDREHVQSLINLGVVALKREQNQLAVDYFTKALALDNEDIDARNNLAATFMHHDRFENALMHYDVLLKKEPNNIEYLYNSGVAQMALGHLNEAIILFEQILHLQKDHAPSLNNLAAIYLRMEKRDTARDYLKQALAINPQDKVSQHMLNAITGETCTDTTEQYAQNLFNNYALYYDQHMQGQLHYTIPHHIGRLVHRFQLLQVNNVLDLGCGTGLTGTVLREISKHLTGVDISEKMIARAKEKGIYDLLVCSELIDFLKKDNKYYDLAVAADVLPYFGDLENIFNYLQQRLNQKGFFIFTTEISAATPWKLESSARFSHLPEYIEELIHKYQFQLVEKENIPGRTQNKQVLEIMLYAIQKSTS</sequence>
<gene>
    <name evidence="2" type="ORF">EP47_10780</name>
</gene>
<dbReference type="Pfam" id="PF14559">
    <property type="entry name" value="TPR_19"/>
    <property type="match status" value="1"/>
</dbReference>
<dbReference type="SMART" id="SM00028">
    <property type="entry name" value="TPR"/>
    <property type="match status" value="10"/>
</dbReference>
<protein>
    <submittedName>
        <fullName evidence="2">Methyltransferase</fullName>
    </submittedName>
</protein>
<keyword evidence="2" id="KW-0808">Transferase</keyword>
<dbReference type="InterPro" id="IPR029063">
    <property type="entry name" value="SAM-dependent_MTases_sf"/>
</dbReference>
<dbReference type="InterPro" id="IPR011990">
    <property type="entry name" value="TPR-like_helical_dom_sf"/>
</dbReference>
<keyword evidence="2" id="KW-0489">Methyltransferase</keyword>
<reference evidence="2 3" key="1">
    <citation type="submission" date="2014-05" db="EMBL/GenBank/DDBJ databases">
        <authorList>
            <person name="Rizzardi K."/>
            <person name="Winiecka-Krusnell J."/>
            <person name="Ramliden M."/>
            <person name="Alm E."/>
            <person name="Andersson S."/>
            <person name="Byfors S."/>
        </authorList>
    </citation>
    <scope>NUCLEOTIDE SEQUENCE [LARGE SCALE GENOMIC DNA]</scope>
    <source>
        <strain evidence="2 3">LEGN</strain>
    </source>
</reference>
<dbReference type="Pfam" id="PF00515">
    <property type="entry name" value="TPR_1"/>
    <property type="match status" value="1"/>
</dbReference>
<dbReference type="PROSITE" id="PS50293">
    <property type="entry name" value="TPR_REGION"/>
    <property type="match status" value="1"/>
</dbReference>
<dbReference type="Gene3D" id="1.25.40.10">
    <property type="entry name" value="Tetratricopeptide repeat domain"/>
    <property type="match status" value="3"/>
</dbReference>
<feature type="repeat" description="TPR" evidence="1">
    <location>
        <begin position="277"/>
        <end position="310"/>
    </location>
</feature>
<evidence type="ECO:0000313" key="2">
    <source>
        <dbReference type="EMBL" id="KGP63337.1"/>
    </source>
</evidence>
<name>A0A0A2SRH5_9GAMM</name>
<dbReference type="EMBL" id="JNCF01000019">
    <property type="protein sequence ID" value="KGP63337.1"/>
    <property type="molecule type" value="Genomic_DNA"/>
</dbReference>
<dbReference type="InterPro" id="IPR006597">
    <property type="entry name" value="Sel1-like"/>
</dbReference>
<keyword evidence="3" id="KW-1185">Reference proteome</keyword>
<dbReference type="Pfam" id="PF13489">
    <property type="entry name" value="Methyltransf_23"/>
    <property type="match status" value="1"/>
</dbReference>
<dbReference type="GO" id="GO:0032259">
    <property type="term" value="P:methylation"/>
    <property type="evidence" value="ECO:0007669"/>
    <property type="project" value="UniProtKB-KW"/>
</dbReference>
<keyword evidence="1" id="KW-0802">TPR repeat</keyword>
<dbReference type="OrthoDB" id="9809392at2"/>
<comment type="caution">
    <text evidence="2">The sequence shown here is derived from an EMBL/GenBank/DDBJ whole genome shotgun (WGS) entry which is preliminary data.</text>
</comment>
<feature type="repeat" description="TPR" evidence="1">
    <location>
        <begin position="209"/>
        <end position="242"/>
    </location>
</feature>
<feature type="repeat" description="TPR" evidence="1">
    <location>
        <begin position="175"/>
        <end position="208"/>
    </location>
</feature>
<dbReference type="PROSITE" id="PS50005">
    <property type="entry name" value="TPR"/>
    <property type="match status" value="9"/>
</dbReference>
<dbReference type="CDD" id="cd02440">
    <property type="entry name" value="AdoMet_MTases"/>
    <property type="match status" value="1"/>
</dbReference>
<accession>A0A0A2SRH5</accession>
<dbReference type="SUPFAM" id="SSF48452">
    <property type="entry name" value="TPR-like"/>
    <property type="match status" value="2"/>
</dbReference>
<dbReference type="AlphaFoldDB" id="A0A0A2SRH5"/>
<feature type="repeat" description="TPR" evidence="1">
    <location>
        <begin position="107"/>
        <end position="140"/>
    </location>
</feature>
<feature type="repeat" description="TPR" evidence="1">
    <location>
        <begin position="311"/>
        <end position="344"/>
    </location>
</feature>
<organism evidence="2 3">
    <name type="scientific">Legionella norrlandica</name>
    <dbReference type="NCBI Taxonomy" id="1498499"/>
    <lineage>
        <taxon>Bacteria</taxon>
        <taxon>Pseudomonadati</taxon>
        <taxon>Pseudomonadota</taxon>
        <taxon>Gammaproteobacteria</taxon>
        <taxon>Legionellales</taxon>
        <taxon>Legionellaceae</taxon>
        <taxon>Legionella</taxon>
    </lineage>
</organism>
<dbReference type="SMART" id="SM00671">
    <property type="entry name" value="SEL1"/>
    <property type="match status" value="6"/>
</dbReference>
<dbReference type="RefSeq" id="WP_035889073.1">
    <property type="nucleotide sequence ID" value="NZ_JNCF01000019.1"/>
</dbReference>